<reference evidence="2 3" key="1">
    <citation type="journal article" date="2018" name="Sci. Rep.">
        <title>Comparative genomics provides insights into the lifestyle and reveals functional heterogeneity of dark septate endophytic fungi.</title>
        <authorList>
            <person name="Knapp D.G."/>
            <person name="Nemeth J.B."/>
            <person name="Barry K."/>
            <person name="Hainaut M."/>
            <person name="Henrissat B."/>
            <person name="Johnson J."/>
            <person name="Kuo A."/>
            <person name="Lim J.H.P."/>
            <person name="Lipzen A."/>
            <person name="Nolan M."/>
            <person name="Ohm R.A."/>
            <person name="Tamas L."/>
            <person name="Grigoriev I.V."/>
            <person name="Spatafora J.W."/>
            <person name="Nagy L.G."/>
            <person name="Kovacs G.M."/>
        </authorList>
    </citation>
    <scope>NUCLEOTIDE SEQUENCE [LARGE SCALE GENOMIC DNA]</scope>
    <source>
        <strain evidence="2 3">DSE2036</strain>
    </source>
</reference>
<protein>
    <recommendedName>
        <fullName evidence="4">M protein repeat protein</fullName>
    </recommendedName>
</protein>
<dbReference type="PANTHER" id="PTHR23159">
    <property type="entry name" value="CENTROSOMAL PROTEIN 2"/>
    <property type="match status" value="1"/>
</dbReference>
<feature type="compositionally biased region" description="Basic and acidic residues" evidence="1">
    <location>
        <begin position="133"/>
        <end position="170"/>
    </location>
</feature>
<sequence>MADEDKEKAEKVAAAKKRYEQLKKQKAKKAGGAKKKEDKPETEPSSSATPDKADEKTEETPASEPAEAAVASPVPVEDEDPSELPSAKPAHGRKPSVAVESRQRSASFYRGGASGTPTDPAPVTPGGGVTGDIYREQAQKIEELERENKRLAGEVEEGQARWRKGEEELEEMREGRADAALAIERGKEADKLKTEVESLKRQLSQVQSSASKSNRKVSTASPSHTASIDDLNAQVASKSATIESLELEISNLNKQFVDQTSKNNELQGKLSALETSLQKAEQEASSTKTELSDLKANLDKASDQAAKDGSDRDSAQTRIAQLEAELGAANRKASDSLSRAELLEKKVETLTQLHRDNDARNQTRLQEHKKIEREAAELRTRVTGLSNENARLREAEQRRRKVDLGSIEDTSVQELVDEERDRLLAKVRELEEENFELRRGVWRDKRAALQPGMDDHDTSFDDIDLSGTTPTSHRAGPNALSGNRQTSSFQDVIASGISAFTGRQHPHAPPHRRSDAANQARPHAETQHHARKESLASLGSMDDFEFDEDAFRAAQEEESKKRIERVREIKRGLDAYKGWRVDIVDVRVGMGGVFDI</sequence>
<keyword evidence="3" id="KW-1185">Reference proteome</keyword>
<feature type="compositionally biased region" description="Basic and acidic residues" evidence="1">
    <location>
        <begin position="450"/>
        <end position="459"/>
    </location>
</feature>
<accession>A0A2V1E543</accession>
<feature type="compositionally biased region" description="Basic and acidic residues" evidence="1">
    <location>
        <begin position="522"/>
        <end position="534"/>
    </location>
</feature>
<feature type="region of interest" description="Disordered" evidence="1">
    <location>
        <begin position="1"/>
        <end position="170"/>
    </location>
</feature>
<feature type="compositionally biased region" description="Basic residues" evidence="1">
    <location>
        <begin position="24"/>
        <end position="33"/>
    </location>
</feature>
<feature type="region of interest" description="Disordered" evidence="1">
    <location>
        <begin position="450"/>
        <end position="485"/>
    </location>
</feature>
<gene>
    <name evidence="2" type="ORF">DM02DRAFT_610828</name>
</gene>
<dbReference type="STRING" id="97972.A0A2V1E543"/>
<dbReference type="Gene3D" id="1.10.287.1490">
    <property type="match status" value="1"/>
</dbReference>
<dbReference type="OrthoDB" id="5413982at2759"/>
<feature type="compositionally biased region" description="Low complexity" evidence="1">
    <location>
        <begin position="60"/>
        <end position="75"/>
    </location>
</feature>
<feature type="region of interest" description="Disordered" evidence="1">
    <location>
        <begin position="194"/>
        <end position="230"/>
    </location>
</feature>
<dbReference type="SUPFAM" id="SSF75704">
    <property type="entry name" value="Mitotic arrest deficient-like 1, Mad1"/>
    <property type="match status" value="1"/>
</dbReference>
<evidence type="ECO:0008006" key="4">
    <source>
        <dbReference type="Google" id="ProtNLM"/>
    </source>
</evidence>
<proteinExistence type="predicted"/>
<name>A0A2V1E543_9PLEO</name>
<evidence type="ECO:0000313" key="3">
    <source>
        <dbReference type="Proteomes" id="UP000244855"/>
    </source>
</evidence>
<dbReference type="EMBL" id="KZ805315">
    <property type="protein sequence ID" value="PVI05229.1"/>
    <property type="molecule type" value="Genomic_DNA"/>
</dbReference>
<organism evidence="2 3">
    <name type="scientific">Periconia macrospinosa</name>
    <dbReference type="NCBI Taxonomy" id="97972"/>
    <lineage>
        <taxon>Eukaryota</taxon>
        <taxon>Fungi</taxon>
        <taxon>Dikarya</taxon>
        <taxon>Ascomycota</taxon>
        <taxon>Pezizomycotina</taxon>
        <taxon>Dothideomycetes</taxon>
        <taxon>Pleosporomycetidae</taxon>
        <taxon>Pleosporales</taxon>
        <taxon>Massarineae</taxon>
        <taxon>Periconiaceae</taxon>
        <taxon>Periconia</taxon>
    </lineage>
</organism>
<evidence type="ECO:0000256" key="1">
    <source>
        <dbReference type="SAM" id="MobiDB-lite"/>
    </source>
</evidence>
<feature type="compositionally biased region" description="Polar residues" evidence="1">
    <location>
        <begin position="201"/>
        <end position="226"/>
    </location>
</feature>
<feature type="compositionally biased region" description="Basic and acidic residues" evidence="1">
    <location>
        <begin position="1"/>
        <end position="23"/>
    </location>
</feature>
<dbReference type="Proteomes" id="UP000244855">
    <property type="component" value="Unassembled WGS sequence"/>
</dbReference>
<dbReference type="AlphaFoldDB" id="A0A2V1E543"/>
<dbReference type="PANTHER" id="PTHR23159:SF60">
    <property type="entry name" value="SPINDLE ASSEMBLY ABNORMAL PROTEIN 4"/>
    <property type="match status" value="1"/>
</dbReference>
<feature type="region of interest" description="Disordered" evidence="1">
    <location>
        <begin position="501"/>
        <end position="539"/>
    </location>
</feature>
<evidence type="ECO:0000313" key="2">
    <source>
        <dbReference type="EMBL" id="PVI05229.1"/>
    </source>
</evidence>